<dbReference type="STRING" id="1034943.BN59_00111"/>
<dbReference type="Pfam" id="PF01225">
    <property type="entry name" value="Mur_ligase"/>
    <property type="match status" value="1"/>
</dbReference>
<comment type="similarity">
    <text evidence="10">Belongs to the MurCDEF family. MurF subfamily.</text>
</comment>
<dbReference type="InterPro" id="IPR013221">
    <property type="entry name" value="Mur_ligase_cen"/>
</dbReference>
<feature type="domain" description="Mur ligase N-terminal catalytic" evidence="12">
    <location>
        <begin position="20"/>
        <end position="91"/>
    </location>
</feature>
<dbReference type="SUPFAM" id="SSF53623">
    <property type="entry name" value="MurD-like peptide ligases, catalytic domain"/>
    <property type="match status" value="1"/>
</dbReference>
<dbReference type="GO" id="GO:0009252">
    <property type="term" value="P:peptidoglycan biosynthetic process"/>
    <property type="evidence" value="ECO:0007669"/>
    <property type="project" value="UniProtKB-UniRule"/>
</dbReference>
<keyword evidence="2 10" id="KW-0436">Ligase</keyword>
<evidence type="ECO:0000313" key="16">
    <source>
        <dbReference type="Proteomes" id="UP000044071"/>
    </source>
</evidence>
<evidence type="ECO:0000256" key="1">
    <source>
        <dbReference type="ARBA" id="ARBA00022490"/>
    </source>
</evidence>
<name>A0A078KSA2_9GAMM</name>
<accession>A0A078KSA2</accession>
<evidence type="ECO:0000256" key="9">
    <source>
        <dbReference type="ARBA" id="ARBA00023316"/>
    </source>
</evidence>
<dbReference type="InterPro" id="IPR035911">
    <property type="entry name" value="MurE/MurF_N"/>
</dbReference>
<evidence type="ECO:0000259" key="14">
    <source>
        <dbReference type="Pfam" id="PF08245"/>
    </source>
</evidence>
<feature type="domain" description="Mur ligase C-terminal" evidence="13">
    <location>
        <begin position="310"/>
        <end position="429"/>
    </location>
</feature>
<dbReference type="SUPFAM" id="SSF63418">
    <property type="entry name" value="MurE/MurF N-terminal domain"/>
    <property type="match status" value="1"/>
</dbReference>
<dbReference type="GO" id="GO:0005524">
    <property type="term" value="F:ATP binding"/>
    <property type="evidence" value="ECO:0007669"/>
    <property type="project" value="UniProtKB-UniRule"/>
</dbReference>
<evidence type="ECO:0000259" key="12">
    <source>
        <dbReference type="Pfam" id="PF01225"/>
    </source>
</evidence>
<dbReference type="Gene3D" id="3.90.190.20">
    <property type="entry name" value="Mur ligase, C-terminal domain"/>
    <property type="match status" value="1"/>
</dbReference>
<dbReference type="GO" id="GO:0008360">
    <property type="term" value="P:regulation of cell shape"/>
    <property type="evidence" value="ECO:0007669"/>
    <property type="project" value="UniProtKB-KW"/>
</dbReference>
<evidence type="ECO:0000256" key="2">
    <source>
        <dbReference type="ARBA" id="ARBA00022598"/>
    </source>
</evidence>
<comment type="function">
    <text evidence="10 11">Involved in cell wall formation. Catalyzes the final step in the synthesis of UDP-N-acetylmuramoyl-pentapeptide, the precursor of murein.</text>
</comment>
<dbReference type="Proteomes" id="UP000044071">
    <property type="component" value="Unassembled WGS sequence"/>
</dbReference>
<dbReference type="UniPathway" id="UPA00219"/>
<organism evidence="15 16">
    <name type="scientific">Legionella massiliensis</name>
    <dbReference type="NCBI Taxonomy" id="1034943"/>
    <lineage>
        <taxon>Bacteria</taxon>
        <taxon>Pseudomonadati</taxon>
        <taxon>Pseudomonadota</taxon>
        <taxon>Gammaproteobacteria</taxon>
        <taxon>Legionellales</taxon>
        <taxon>Legionellaceae</taxon>
        <taxon>Legionella</taxon>
    </lineage>
</organism>
<dbReference type="GO" id="GO:0047480">
    <property type="term" value="F:UDP-N-acetylmuramoyl-tripeptide-D-alanyl-D-alanine ligase activity"/>
    <property type="evidence" value="ECO:0007669"/>
    <property type="project" value="UniProtKB-UniRule"/>
</dbReference>
<gene>
    <name evidence="10 15" type="primary">murF</name>
    <name evidence="15" type="ORF">BN59_00111</name>
</gene>
<evidence type="ECO:0000313" key="15">
    <source>
        <dbReference type="EMBL" id="CDZ75852.1"/>
    </source>
</evidence>
<evidence type="ECO:0000256" key="5">
    <source>
        <dbReference type="ARBA" id="ARBA00022840"/>
    </source>
</evidence>
<keyword evidence="4 10" id="KW-0547">Nucleotide-binding</keyword>
<dbReference type="EMBL" id="CCSB01000001">
    <property type="protein sequence ID" value="CDZ75852.1"/>
    <property type="molecule type" value="Genomic_DNA"/>
</dbReference>
<proteinExistence type="inferred from homology"/>
<feature type="binding site" evidence="10">
    <location>
        <begin position="104"/>
        <end position="110"/>
    </location>
    <ligand>
        <name>ATP</name>
        <dbReference type="ChEBI" id="CHEBI:30616"/>
    </ligand>
</feature>
<keyword evidence="8 10" id="KW-0131">Cell cycle</keyword>
<dbReference type="HAMAP" id="MF_02019">
    <property type="entry name" value="MurF"/>
    <property type="match status" value="1"/>
</dbReference>
<dbReference type="Gene3D" id="3.40.1390.10">
    <property type="entry name" value="MurE/MurF, N-terminal domain"/>
    <property type="match status" value="1"/>
</dbReference>
<keyword evidence="6 10" id="KW-0133">Cell shape</keyword>
<dbReference type="GO" id="GO:0051301">
    <property type="term" value="P:cell division"/>
    <property type="evidence" value="ECO:0007669"/>
    <property type="project" value="UniProtKB-KW"/>
</dbReference>
<dbReference type="Gene3D" id="3.40.1190.10">
    <property type="entry name" value="Mur-like, catalytic domain"/>
    <property type="match status" value="1"/>
</dbReference>
<protein>
    <recommendedName>
        <fullName evidence="10 11">UDP-N-acetylmuramoyl-tripeptide--D-alanyl-D-alanine ligase</fullName>
        <ecNumber evidence="10 11">6.3.2.10</ecNumber>
    </recommendedName>
    <alternativeName>
        <fullName evidence="10">D-alanyl-D-alanine-adding enzyme</fullName>
    </alternativeName>
</protein>
<dbReference type="GO" id="GO:0071555">
    <property type="term" value="P:cell wall organization"/>
    <property type="evidence" value="ECO:0007669"/>
    <property type="project" value="UniProtKB-KW"/>
</dbReference>
<dbReference type="PANTHER" id="PTHR43024:SF1">
    <property type="entry name" value="UDP-N-ACETYLMURAMOYL-TRIPEPTIDE--D-ALANYL-D-ALANINE LIGASE"/>
    <property type="match status" value="1"/>
</dbReference>
<dbReference type="SUPFAM" id="SSF53244">
    <property type="entry name" value="MurD-like peptide ligases, peptide-binding domain"/>
    <property type="match status" value="1"/>
</dbReference>
<comment type="catalytic activity">
    <reaction evidence="10 11">
        <text>D-alanyl-D-alanine + UDP-N-acetyl-alpha-D-muramoyl-L-alanyl-gamma-D-glutamyl-meso-2,6-diaminopimelate + ATP = UDP-N-acetyl-alpha-D-muramoyl-L-alanyl-gamma-D-glutamyl-meso-2,6-diaminopimeloyl-D-alanyl-D-alanine + ADP + phosphate + H(+)</text>
        <dbReference type="Rhea" id="RHEA:28374"/>
        <dbReference type="ChEBI" id="CHEBI:15378"/>
        <dbReference type="ChEBI" id="CHEBI:30616"/>
        <dbReference type="ChEBI" id="CHEBI:43474"/>
        <dbReference type="ChEBI" id="CHEBI:57822"/>
        <dbReference type="ChEBI" id="CHEBI:61386"/>
        <dbReference type="ChEBI" id="CHEBI:83905"/>
        <dbReference type="ChEBI" id="CHEBI:456216"/>
        <dbReference type="EC" id="6.3.2.10"/>
    </reaction>
</comment>
<sequence>MNLKKIAELFNSSCSNDTFITGIGIDSRKVKPGNLFIALRGENFDGHDFIQNAVTNGAVAVLCTRLDSQVSVPQIIVDDTLQALAKLASFHRQTIYCPVIALTGSNGKTTVKEMIAAILPKPSHSTPGNLNNHIGAPLTVLQLQPEHRYAVFELGANHPGEIAYTVAIVKPQVALINNIAPAHIEGFGSIDGVARTKGEIYQGLSEEGLAVVNADDDYAHFWDDILANKKVLRFSLNKPADVYARNLSFDEQGCAHFELVLPTGHALVVLRIPGEHTVRNALASAACCYAVGISLEDIVEGLQQFRGVAGRMTFLSGKNQSVVIDDTYNANLRSVLTAVNVLAGRQGRRILVLGDLGELGAWTQQHHEEIGHAAYRQGIDLLLTCGTHSEYTSKAFGATAKHYKNQDELARDLLSKLDKDTTVLVKGSRSAAMEKIVQQLVG</sequence>
<evidence type="ECO:0000259" key="13">
    <source>
        <dbReference type="Pfam" id="PF02875"/>
    </source>
</evidence>
<evidence type="ECO:0000256" key="8">
    <source>
        <dbReference type="ARBA" id="ARBA00023306"/>
    </source>
</evidence>
<keyword evidence="3 10" id="KW-0132">Cell division</keyword>
<keyword evidence="16" id="KW-1185">Reference proteome</keyword>
<reference evidence="15 16" key="1">
    <citation type="submission" date="2014-06" db="EMBL/GenBank/DDBJ databases">
        <authorList>
            <person name="Urmite Genomes Urmite Genomes"/>
        </authorList>
    </citation>
    <scope>NUCLEOTIDE SEQUENCE [LARGE SCALE GENOMIC DNA]</scope>
</reference>
<keyword evidence="5 10" id="KW-0067">ATP-binding</keyword>
<evidence type="ECO:0000256" key="7">
    <source>
        <dbReference type="ARBA" id="ARBA00022984"/>
    </source>
</evidence>
<dbReference type="InterPro" id="IPR004101">
    <property type="entry name" value="Mur_ligase_C"/>
</dbReference>
<evidence type="ECO:0000256" key="3">
    <source>
        <dbReference type="ARBA" id="ARBA00022618"/>
    </source>
</evidence>
<keyword evidence="1 10" id="KW-0963">Cytoplasm</keyword>
<evidence type="ECO:0000256" key="10">
    <source>
        <dbReference type="HAMAP-Rule" id="MF_02019"/>
    </source>
</evidence>
<feature type="domain" description="Mur ligase central" evidence="14">
    <location>
        <begin position="103"/>
        <end position="287"/>
    </location>
</feature>
<dbReference type="NCBIfam" id="TIGR01143">
    <property type="entry name" value="murF"/>
    <property type="match status" value="1"/>
</dbReference>
<dbReference type="AlphaFoldDB" id="A0A078KSA2"/>
<dbReference type="OrthoDB" id="9801978at2"/>
<evidence type="ECO:0000256" key="4">
    <source>
        <dbReference type="ARBA" id="ARBA00022741"/>
    </source>
</evidence>
<dbReference type="Pfam" id="PF08245">
    <property type="entry name" value="Mur_ligase_M"/>
    <property type="match status" value="1"/>
</dbReference>
<evidence type="ECO:0000256" key="6">
    <source>
        <dbReference type="ARBA" id="ARBA00022960"/>
    </source>
</evidence>
<dbReference type="InterPro" id="IPR051046">
    <property type="entry name" value="MurCDEF_CellWall_CoF430Synth"/>
</dbReference>
<comment type="subcellular location">
    <subcellularLocation>
        <location evidence="10 11">Cytoplasm</location>
    </subcellularLocation>
</comment>
<comment type="pathway">
    <text evidence="10 11">Cell wall biogenesis; peptidoglycan biosynthesis.</text>
</comment>
<dbReference type="eggNOG" id="COG0770">
    <property type="taxonomic scope" value="Bacteria"/>
</dbReference>
<dbReference type="Pfam" id="PF02875">
    <property type="entry name" value="Mur_ligase_C"/>
    <property type="match status" value="1"/>
</dbReference>
<dbReference type="EC" id="6.3.2.10" evidence="10 11"/>
<dbReference type="InterPro" id="IPR005863">
    <property type="entry name" value="UDP-N-AcMur_synth"/>
</dbReference>
<keyword evidence="9 10" id="KW-0961">Cell wall biogenesis/degradation</keyword>
<dbReference type="InterPro" id="IPR000713">
    <property type="entry name" value="Mur_ligase_N"/>
</dbReference>
<dbReference type="RefSeq" id="WP_043872488.1">
    <property type="nucleotide sequence ID" value="NZ_CCVW01000001.1"/>
</dbReference>
<keyword evidence="7 10" id="KW-0573">Peptidoglycan synthesis</keyword>
<dbReference type="InterPro" id="IPR036615">
    <property type="entry name" value="Mur_ligase_C_dom_sf"/>
</dbReference>
<dbReference type="GO" id="GO:0005737">
    <property type="term" value="C:cytoplasm"/>
    <property type="evidence" value="ECO:0007669"/>
    <property type="project" value="UniProtKB-SubCell"/>
</dbReference>
<dbReference type="GO" id="GO:0008766">
    <property type="term" value="F:UDP-N-acetylmuramoylalanyl-D-glutamyl-2,6-diaminopimelate-D-alanyl-D-alanine ligase activity"/>
    <property type="evidence" value="ECO:0007669"/>
    <property type="project" value="RHEA"/>
</dbReference>
<evidence type="ECO:0000256" key="11">
    <source>
        <dbReference type="RuleBase" id="RU004136"/>
    </source>
</evidence>
<dbReference type="PANTHER" id="PTHR43024">
    <property type="entry name" value="UDP-N-ACETYLMURAMOYL-TRIPEPTIDE--D-ALANYL-D-ALANINE LIGASE"/>
    <property type="match status" value="1"/>
</dbReference>
<dbReference type="InterPro" id="IPR036565">
    <property type="entry name" value="Mur-like_cat_sf"/>
</dbReference>